<dbReference type="Proteomes" id="UP000886998">
    <property type="component" value="Unassembled WGS sequence"/>
</dbReference>
<dbReference type="EMBL" id="BMAV01025757">
    <property type="protein sequence ID" value="GFS44439.1"/>
    <property type="molecule type" value="Genomic_DNA"/>
</dbReference>
<comment type="caution">
    <text evidence="1">The sequence shown here is derived from an EMBL/GenBank/DDBJ whole genome shotgun (WGS) entry which is preliminary data.</text>
</comment>
<organism evidence="1 2">
    <name type="scientific">Trichonephila inaurata madagascariensis</name>
    <dbReference type="NCBI Taxonomy" id="2747483"/>
    <lineage>
        <taxon>Eukaryota</taxon>
        <taxon>Metazoa</taxon>
        <taxon>Ecdysozoa</taxon>
        <taxon>Arthropoda</taxon>
        <taxon>Chelicerata</taxon>
        <taxon>Arachnida</taxon>
        <taxon>Araneae</taxon>
        <taxon>Araneomorphae</taxon>
        <taxon>Entelegynae</taxon>
        <taxon>Araneoidea</taxon>
        <taxon>Nephilidae</taxon>
        <taxon>Trichonephila</taxon>
        <taxon>Trichonephila inaurata</taxon>
    </lineage>
</organism>
<name>A0A8X6III5_9ARAC</name>
<proteinExistence type="predicted"/>
<dbReference type="AlphaFoldDB" id="A0A8X6III5"/>
<gene>
    <name evidence="1" type="ORF">TNIN_138491</name>
</gene>
<protein>
    <submittedName>
        <fullName evidence="1">Uncharacterized protein</fullName>
    </submittedName>
</protein>
<reference evidence="1" key="1">
    <citation type="submission" date="2020-08" db="EMBL/GenBank/DDBJ databases">
        <title>Multicomponent nature underlies the extraordinary mechanical properties of spider dragline silk.</title>
        <authorList>
            <person name="Kono N."/>
            <person name="Nakamura H."/>
            <person name="Mori M."/>
            <person name="Yoshida Y."/>
            <person name="Ohtoshi R."/>
            <person name="Malay A.D."/>
            <person name="Moran D.A.P."/>
            <person name="Tomita M."/>
            <person name="Numata K."/>
            <person name="Arakawa K."/>
        </authorList>
    </citation>
    <scope>NUCLEOTIDE SEQUENCE</scope>
</reference>
<evidence type="ECO:0000313" key="2">
    <source>
        <dbReference type="Proteomes" id="UP000886998"/>
    </source>
</evidence>
<keyword evidence="2" id="KW-1185">Reference proteome</keyword>
<sequence length="72" mass="8499">MSNYTRPTTKCKYSCVMTLGLDYLFECYKEDAKLFIHFNIDVKINSYSEMNKGPRPIFSIADFKLRFLLSQL</sequence>
<accession>A0A8X6III5</accession>
<evidence type="ECO:0000313" key="1">
    <source>
        <dbReference type="EMBL" id="GFS44439.1"/>
    </source>
</evidence>